<comment type="caution">
    <text evidence="2">The sequence shown here is derived from an EMBL/GenBank/DDBJ whole genome shotgun (WGS) entry which is preliminary data.</text>
</comment>
<feature type="compositionally biased region" description="Acidic residues" evidence="1">
    <location>
        <begin position="99"/>
        <end position="114"/>
    </location>
</feature>
<organism evidence="2 3">
    <name type="scientific">Rhynocoris fuscipes</name>
    <dbReference type="NCBI Taxonomy" id="488301"/>
    <lineage>
        <taxon>Eukaryota</taxon>
        <taxon>Metazoa</taxon>
        <taxon>Ecdysozoa</taxon>
        <taxon>Arthropoda</taxon>
        <taxon>Hexapoda</taxon>
        <taxon>Insecta</taxon>
        <taxon>Pterygota</taxon>
        <taxon>Neoptera</taxon>
        <taxon>Paraneoptera</taxon>
        <taxon>Hemiptera</taxon>
        <taxon>Heteroptera</taxon>
        <taxon>Panheteroptera</taxon>
        <taxon>Cimicomorpha</taxon>
        <taxon>Reduviidae</taxon>
        <taxon>Harpactorinae</taxon>
        <taxon>Harpactorini</taxon>
        <taxon>Rhynocoris</taxon>
    </lineage>
</organism>
<dbReference type="Proteomes" id="UP001461498">
    <property type="component" value="Unassembled WGS sequence"/>
</dbReference>
<evidence type="ECO:0000313" key="2">
    <source>
        <dbReference type="EMBL" id="KAK9508458.1"/>
    </source>
</evidence>
<protein>
    <submittedName>
        <fullName evidence="2">Uncharacterized protein</fullName>
    </submittedName>
</protein>
<feature type="region of interest" description="Disordered" evidence="1">
    <location>
        <begin position="1"/>
        <end position="114"/>
    </location>
</feature>
<keyword evidence="3" id="KW-1185">Reference proteome</keyword>
<accession>A0AAW1DH19</accession>
<feature type="compositionally biased region" description="Basic residues" evidence="1">
    <location>
        <begin position="84"/>
        <end position="95"/>
    </location>
</feature>
<evidence type="ECO:0000313" key="3">
    <source>
        <dbReference type="Proteomes" id="UP001461498"/>
    </source>
</evidence>
<dbReference type="EMBL" id="JAPXFL010000003">
    <property type="protein sequence ID" value="KAK9508458.1"/>
    <property type="molecule type" value="Genomic_DNA"/>
</dbReference>
<proteinExistence type="predicted"/>
<dbReference type="AlphaFoldDB" id="A0AAW1DH19"/>
<evidence type="ECO:0000256" key="1">
    <source>
        <dbReference type="SAM" id="MobiDB-lite"/>
    </source>
</evidence>
<gene>
    <name evidence="2" type="ORF">O3M35_006012</name>
</gene>
<name>A0AAW1DH19_9HEMI</name>
<sequence length="114" mass="12596">MTEEKSVENVTEDASTHLEKSLNRAARLRITEMKKRRKISKDDKAGAVQERSNSTSKKRTKAKVISKANTNPVKGKKSTESGRKKVVAKKSVKKKASSEEEESASSSSVEEDSE</sequence>
<reference evidence="2 3" key="1">
    <citation type="submission" date="2022-12" db="EMBL/GenBank/DDBJ databases">
        <title>Chromosome-level genome assembly of true bugs.</title>
        <authorList>
            <person name="Ma L."/>
            <person name="Li H."/>
        </authorList>
    </citation>
    <scope>NUCLEOTIDE SEQUENCE [LARGE SCALE GENOMIC DNA]</scope>
    <source>
        <strain evidence="2">Lab_2022b</strain>
    </source>
</reference>